<evidence type="ECO:0000256" key="3">
    <source>
        <dbReference type="ARBA" id="ARBA00004496"/>
    </source>
</evidence>
<dbReference type="SUPFAM" id="SSF53271">
    <property type="entry name" value="PRTase-like"/>
    <property type="match status" value="1"/>
</dbReference>
<dbReference type="OrthoDB" id="9803963at2"/>
<dbReference type="GO" id="GO:0016208">
    <property type="term" value="F:AMP binding"/>
    <property type="evidence" value="ECO:0007669"/>
    <property type="project" value="TreeGrafter"/>
</dbReference>
<name>A0A2L0ERS8_SORCE</name>
<dbReference type="InterPro" id="IPR000836">
    <property type="entry name" value="PRTase_dom"/>
</dbReference>
<evidence type="ECO:0000256" key="10">
    <source>
        <dbReference type="ARBA" id="ARBA00022726"/>
    </source>
</evidence>
<evidence type="ECO:0000256" key="7">
    <source>
        <dbReference type="ARBA" id="ARBA00022490"/>
    </source>
</evidence>
<dbReference type="InterPro" id="IPR005764">
    <property type="entry name" value="Ade_phspho_trans"/>
</dbReference>
<dbReference type="Pfam" id="PF00156">
    <property type="entry name" value="Pribosyltran"/>
    <property type="match status" value="1"/>
</dbReference>
<dbReference type="GO" id="GO:0003999">
    <property type="term" value="F:adenine phosphoribosyltransferase activity"/>
    <property type="evidence" value="ECO:0007669"/>
    <property type="project" value="UniProtKB-UniRule"/>
</dbReference>
<evidence type="ECO:0000313" key="13">
    <source>
        <dbReference type="EMBL" id="AUX41999.1"/>
    </source>
</evidence>
<comment type="subcellular location">
    <subcellularLocation>
        <location evidence="3 11">Cytoplasm</location>
    </subcellularLocation>
</comment>
<gene>
    <name evidence="11 13" type="primary">apt</name>
    <name evidence="13" type="ORF">SOCE26_034240</name>
</gene>
<dbReference type="GO" id="GO:0005737">
    <property type="term" value="C:cytoplasm"/>
    <property type="evidence" value="ECO:0007669"/>
    <property type="project" value="UniProtKB-SubCell"/>
</dbReference>
<evidence type="ECO:0000256" key="2">
    <source>
        <dbReference type="ARBA" id="ARBA00003968"/>
    </source>
</evidence>
<proteinExistence type="inferred from homology"/>
<evidence type="ECO:0000256" key="8">
    <source>
        <dbReference type="ARBA" id="ARBA00022676"/>
    </source>
</evidence>
<dbReference type="CDD" id="cd06223">
    <property type="entry name" value="PRTases_typeI"/>
    <property type="match status" value="1"/>
</dbReference>
<dbReference type="GO" id="GO:0006166">
    <property type="term" value="P:purine ribonucleoside salvage"/>
    <property type="evidence" value="ECO:0007669"/>
    <property type="project" value="UniProtKB-UniRule"/>
</dbReference>
<comment type="pathway">
    <text evidence="4 11">Purine metabolism; AMP biosynthesis via salvage pathway; AMP from adenine: step 1/1.</text>
</comment>
<dbReference type="Gene3D" id="3.40.50.2020">
    <property type="match status" value="1"/>
</dbReference>
<protein>
    <recommendedName>
        <fullName evidence="6 11">Adenine phosphoribosyltransferase</fullName>
        <shortName evidence="11">APRT</shortName>
        <ecNumber evidence="6 11">2.4.2.7</ecNumber>
    </recommendedName>
</protein>
<evidence type="ECO:0000256" key="1">
    <source>
        <dbReference type="ARBA" id="ARBA00000868"/>
    </source>
</evidence>
<organism evidence="13 14">
    <name type="scientific">Sorangium cellulosum</name>
    <name type="common">Polyangium cellulosum</name>
    <dbReference type="NCBI Taxonomy" id="56"/>
    <lineage>
        <taxon>Bacteria</taxon>
        <taxon>Pseudomonadati</taxon>
        <taxon>Myxococcota</taxon>
        <taxon>Polyangia</taxon>
        <taxon>Polyangiales</taxon>
        <taxon>Polyangiaceae</taxon>
        <taxon>Sorangium</taxon>
    </lineage>
</organism>
<evidence type="ECO:0000256" key="5">
    <source>
        <dbReference type="ARBA" id="ARBA00008391"/>
    </source>
</evidence>
<comment type="subunit">
    <text evidence="11">Homodimer.</text>
</comment>
<comment type="function">
    <text evidence="2 11">Catalyzes a salvage reaction resulting in the formation of AMP, that is energically less costly than de novo synthesis.</text>
</comment>
<evidence type="ECO:0000256" key="6">
    <source>
        <dbReference type="ARBA" id="ARBA00011893"/>
    </source>
</evidence>
<keyword evidence="7 11" id="KW-0963">Cytoplasm</keyword>
<dbReference type="NCBIfam" id="TIGR01090">
    <property type="entry name" value="apt"/>
    <property type="match status" value="1"/>
</dbReference>
<dbReference type="EMBL" id="CP012673">
    <property type="protein sequence ID" value="AUX41999.1"/>
    <property type="molecule type" value="Genomic_DNA"/>
</dbReference>
<dbReference type="FunFam" id="3.40.50.2020:FF:000021">
    <property type="entry name" value="Adenine phosphoribosyltransferase"/>
    <property type="match status" value="1"/>
</dbReference>
<reference evidence="13 14" key="1">
    <citation type="submission" date="2015-09" db="EMBL/GenBank/DDBJ databases">
        <title>Sorangium comparison.</title>
        <authorList>
            <person name="Zaburannyi N."/>
            <person name="Bunk B."/>
            <person name="Overmann J."/>
            <person name="Mueller R."/>
        </authorList>
    </citation>
    <scope>NUCLEOTIDE SEQUENCE [LARGE SCALE GENOMIC DNA]</scope>
    <source>
        <strain evidence="13 14">So ce26</strain>
    </source>
</reference>
<dbReference type="AlphaFoldDB" id="A0A2L0ERS8"/>
<comment type="similarity">
    <text evidence="5 11">Belongs to the purine/pyrimidine phosphoribosyltransferase family.</text>
</comment>
<dbReference type="EC" id="2.4.2.7" evidence="6 11"/>
<dbReference type="NCBIfam" id="NF002636">
    <property type="entry name" value="PRK02304.1-5"/>
    <property type="match status" value="1"/>
</dbReference>
<feature type="domain" description="Phosphoribosyltransferase" evidence="12">
    <location>
        <begin position="55"/>
        <end position="161"/>
    </location>
</feature>
<evidence type="ECO:0000256" key="11">
    <source>
        <dbReference type="HAMAP-Rule" id="MF_00004"/>
    </source>
</evidence>
<evidence type="ECO:0000256" key="9">
    <source>
        <dbReference type="ARBA" id="ARBA00022679"/>
    </source>
</evidence>
<dbReference type="GO" id="GO:0006168">
    <property type="term" value="P:adenine salvage"/>
    <property type="evidence" value="ECO:0007669"/>
    <property type="project" value="InterPro"/>
</dbReference>
<keyword evidence="10 11" id="KW-0660">Purine salvage</keyword>
<dbReference type="UniPathway" id="UPA00588">
    <property type="reaction ID" value="UER00646"/>
</dbReference>
<accession>A0A2L0ERS8</accession>
<dbReference type="PANTHER" id="PTHR32315:SF3">
    <property type="entry name" value="ADENINE PHOSPHORIBOSYLTRANSFERASE"/>
    <property type="match status" value="1"/>
</dbReference>
<evidence type="ECO:0000313" key="14">
    <source>
        <dbReference type="Proteomes" id="UP000238348"/>
    </source>
</evidence>
<dbReference type="InterPro" id="IPR050054">
    <property type="entry name" value="UPRTase/APRTase"/>
</dbReference>
<dbReference type="PANTHER" id="PTHR32315">
    <property type="entry name" value="ADENINE PHOSPHORIBOSYLTRANSFERASE"/>
    <property type="match status" value="1"/>
</dbReference>
<keyword evidence="8 11" id="KW-0328">Glycosyltransferase</keyword>
<dbReference type="HAMAP" id="MF_00004">
    <property type="entry name" value="Aden_phosphoribosyltr"/>
    <property type="match status" value="1"/>
</dbReference>
<keyword evidence="9 11" id="KW-0808">Transferase</keyword>
<sequence length="192" mass="20381">MVDHDALPSEHALRYLKAHLRSVPDFPKPGILFKDITPLLADPRALHITLDLLAQRYIGERVDVVAGVESRGFIFGGALSARLNASFVPVRKPGKLPAATDRVAYDLEYGSAELEMHKGSIAPGARVLVVDDLLATGGTASAAAELARRQGGELAGFAFVVELDFLGGRALLAQRAGGEARVYSIVRLAAGE</sequence>
<dbReference type="RefSeq" id="WP_104980880.1">
    <property type="nucleotide sequence ID" value="NZ_CP012673.1"/>
</dbReference>
<comment type="catalytic activity">
    <reaction evidence="1 11">
        <text>AMP + diphosphate = 5-phospho-alpha-D-ribose 1-diphosphate + adenine</text>
        <dbReference type="Rhea" id="RHEA:16609"/>
        <dbReference type="ChEBI" id="CHEBI:16708"/>
        <dbReference type="ChEBI" id="CHEBI:33019"/>
        <dbReference type="ChEBI" id="CHEBI:58017"/>
        <dbReference type="ChEBI" id="CHEBI:456215"/>
        <dbReference type="EC" id="2.4.2.7"/>
    </reaction>
</comment>
<dbReference type="Proteomes" id="UP000238348">
    <property type="component" value="Chromosome"/>
</dbReference>
<dbReference type="GO" id="GO:0044209">
    <property type="term" value="P:AMP salvage"/>
    <property type="evidence" value="ECO:0007669"/>
    <property type="project" value="UniProtKB-UniRule"/>
</dbReference>
<evidence type="ECO:0000256" key="4">
    <source>
        <dbReference type="ARBA" id="ARBA00004659"/>
    </source>
</evidence>
<dbReference type="InterPro" id="IPR029057">
    <property type="entry name" value="PRTase-like"/>
</dbReference>
<dbReference type="NCBIfam" id="NF002634">
    <property type="entry name" value="PRK02304.1-3"/>
    <property type="match status" value="1"/>
</dbReference>
<dbReference type="GO" id="GO:0002055">
    <property type="term" value="F:adenine binding"/>
    <property type="evidence" value="ECO:0007669"/>
    <property type="project" value="TreeGrafter"/>
</dbReference>
<evidence type="ECO:0000259" key="12">
    <source>
        <dbReference type="Pfam" id="PF00156"/>
    </source>
</evidence>